<comment type="caution">
    <text evidence="2">The sequence shown here is derived from an EMBL/GenBank/DDBJ whole genome shotgun (WGS) entry which is preliminary data.</text>
</comment>
<evidence type="ECO:0000259" key="1">
    <source>
        <dbReference type="PROSITE" id="PS51186"/>
    </source>
</evidence>
<dbReference type="OrthoDB" id="5419426at2"/>
<reference evidence="2 3" key="1">
    <citation type="submission" date="2019-03" db="EMBL/GenBank/DDBJ databases">
        <title>Genomic Encyclopedia of Type Strains, Phase IV (KMG-IV): sequencing the most valuable type-strain genomes for metagenomic binning, comparative biology and taxonomic classification.</title>
        <authorList>
            <person name="Goeker M."/>
        </authorList>
    </citation>
    <scope>NUCLEOTIDE SEQUENCE [LARGE SCALE GENOMIC DNA]</scope>
    <source>
        <strain evidence="2 3">DSM 25488</strain>
    </source>
</reference>
<dbReference type="Pfam" id="PF00583">
    <property type="entry name" value="Acetyltransf_1"/>
    <property type="match status" value="1"/>
</dbReference>
<evidence type="ECO:0000313" key="2">
    <source>
        <dbReference type="EMBL" id="TDR18450.1"/>
    </source>
</evidence>
<gene>
    <name evidence="2" type="ORF">C8D91_2370</name>
</gene>
<sequence length="166" mass="18449">MSTSDFNVRFIQADDNAEVKTLVQNTLAEFGLVGAGYAGVDDELNDMYQSYSDDLSAYYVIVSADKIYGVGGFAPLTGTERGTIAELRKMYFLPSLRGQGMGQQLIQLCLKEATKLNYKSMYLETVPKMKAAQALYLKNGFEYLEQRLGNTGHSNCGVHMLRKLND</sequence>
<dbReference type="CDD" id="cd04301">
    <property type="entry name" value="NAT_SF"/>
    <property type="match status" value="1"/>
</dbReference>
<dbReference type="PANTHER" id="PTHR43305:SF1">
    <property type="entry name" value="FAMILY N-ACETYLTRANSFERASE, PUTATIVE (AFU_ORTHOLOGUE AFUA_2G01380)-RELATED"/>
    <property type="match status" value="1"/>
</dbReference>
<protein>
    <submittedName>
        <fullName evidence="2">Putative acetyltransferase</fullName>
    </submittedName>
</protein>
<dbReference type="PROSITE" id="PS51186">
    <property type="entry name" value="GNAT"/>
    <property type="match status" value="1"/>
</dbReference>
<dbReference type="AlphaFoldDB" id="A0A4R6XKE6"/>
<dbReference type="GO" id="GO:0016747">
    <property type="term" value="F:acyltransferase activity, transferring groups other than amino-acyl groups"/>
    <property type="evidence" value="ECO:0007669"/>
    <property type="project" value="InterPro"/>
</dbReference>
<keyword evidence="2" id="KW-0808">Transferase</keyword>
<dbReference type="InterPro" id="IPR052777">
    <property type="entry name" value="Acetyltransferase_Enz"/>
</dbReference>
<dbReference type="SUPFAM" id="SSF55729">
    <property type="entry name" value="Acyl-CoA N-acyltransferases (Nat)"/>
    <property type="match status" value="1"/>
</dbReference>
<accession>A0A4R6XKE6</accession>
<dbReference type="PANTHER" id="PTHR43305">
    <property type="entry name" value="FAMILY N-ACETYLTRANSFERASE, PUTATIVE (AFU_ORTHOLOGUE AFUA_2G01380)-RELATED"/>
    <property type="match status" value="1"/>
</dbReference>
<evidence type="ECO:0000313" key="3">
    <source>
        <dbReference type="Proteomes" id="UP000295724"/>
    </source>
</evidence>
<proteinExistence type="predicted"/>
<dbReference type="InterPro" id="IPR016181">
    <property type="entry name" value="Acyl_CoA_acyltransferase"/>
</dbReference>
<name>A0A4R6XKE6_9GAMM</name>
<dbReference type="InterPro" id="IPR000182">
    <property type="entry name" value="GNAT_dom"/>
</dbReference>
<dbReference type="Gene3D" id="3.40.630.30">
    <property type="match status" value="1"/>
</dbReference>
<dbReference type="RefSeq" id="WP_099019554.1">
    <property type="nucleotide sequence ID" value="NZ_NIHB01000003.1"/>
</dbReference>
<feature type="domain" description="N-acetyltransferase" evidence="1">
    <location>
        <begin position="6"/>
        <end position="165"/>
    </location>
</feature>
<dbReference type="EMBL" id="SNZB01000005">
    <property type="protein sequence ID" value="TDR18450.1"/>
    <property type="molecule type" value="Genomic_DNA"/>
</dbReference>
<dbReference type="Proteomes" id="UP000295724">
    <property type="component" value="Unassembled WGS sequence"/>
</dbReference>
<organism evidence="2 3">
    <name type="scientific">Marinicella litoralis</name>
    <dbReference type="NCBI Taxonomy" id="644220"/>
    <lineage>
        <taxon>Bacteria</taxon>
        <taxon>Pseudomonadati</taxon>
        <taxon>Pseudomonadota</taxon>
        <taxon>Gammaproteobacteria</taxon>
        <taxon>Lysobacterales</taxon>
        <taxon>Marinicellaceae</taxon>
        <taxon>Marinicella</taxon>
    </lineage>
</organism>
<keyword evidence="3" id="KW-1185">Reference proteome</keyword>